<keyword evidence="2" id="KW-1185">Reference proteome</keyword>
<organism evidence="1 2">
    <name type="scientific">Portunus trituberculatus</name>
    <name type="common">Swimming crab</name>
    <name type="synonym">Neptunus trituberculatus</name>
    <dbReference type="NCBI Taxonomy" id="210409"/>
    <lineage>
        <taxon>Eukaryota</taxon>
        <taxon>Metazoa</taxon>
        <taxon>Ecdysozoa</taxon>
        <taxon>Arthropoda</taxon>
        <taxon>Crustacea</taxon>
        <taxon>Multicrustacea</taxon>
        <taxon>Malacostraca</taxon>
        <taxon>Eumalacostraca</taxon>
        <taxon>Eucarida</taxon>
        <taxon>Decapoda</taxon>
        <taxon>Pleocyemata</taxon>
        <taxon>Brachyura</taxon>
        <taxon>Eubrachyura</taxon>
        <taxon>Portunoidea</taxon>
        <taxon>Portunidae</taxon>
        <taxon>Portuninae</taxon>
        <taxon>Portunus</taxon>
    </lineage>
</organism>
<dbReference type="Proteomes" id="UP000324222">
    <property type="component" value="Unassembled WGS sequence"/>
</dbReference>
<proteinExistence type="predicted"/>
<reference evidence="1 2" key="1">
    <citation type="submission" date="2019-05" db="EMBL/GenBank/DDBJ databases">
        <title>Another draft genome of Portunus trituberculatus and its Hox gene families provides insights of decapod evolution.</title>
        <authorList>
            <person name="Jeong J.-H."/>
            <person name="Song I."/>
            <person name="Kim S."/>
            <person name="Choi T."/>
            <person name="Kim D."/>
            <person name="Ryu S."/>
            <person name="Kim W."/>
        </authorList>
    </citation>
    <scope>NUCLEOTIDE SEQUENCE [LARGE SCALE GENOMIC DNA]</scope>
    <source>
        <tissue evidence="1">Muscle</tissue>
    </source>
</reference>
<sequence>MPVHGAGVVLESLNGLLLNEAAHVMDHHCWLQTAAAQRGRQSRQVAEGGHDVHGRKTCWWALLTQAAWLLPEVIAALQEQLVQVVELFLCMRHHPHHLGPGGVGGD</sequence>
<name>A0A5B7DPU4_PORTR</name>
<protein>
    <submittedName>
        <fullName evidence="1">Uncharacterized protein</fullName>
    </submittedName>
</protein>
<evidence type="ECO:0000313" key="1">
    <source>
        <dbReference type="EMBL" id="MPC23652.1"/>
    </source>
</evidence>
<gene>
    <name evidence="1" type="ORF">E2C01_016711</name>
</gene>
<evidence type="ECO:0000313" key="2">
    <source>
        <dbReference type="Proteomes" id="UP000324222"/>
    </source>
</evidence>
<dbReference type="EMBL" id="VSRR010001236">
    <property type="protein sequence ID" value="MPC23652.1"/>
    <property type="molecule type" value="Genomic_DNA"/>
</dbReference>
<dbReference type="AlphaFoldDB" id="A0A5B7DPU4"/>
<accession>A0A5B7DPU4</accession>
<comment type="caution">
    <text evidence="1">The sequence shown here is derived from an EMBL/GenBank/DDBJ whole genome shotgun (WGS) entry which is preliminary data.</text>
</comment>